<dbReference type="GO" id="GO:0005829">
    <property type="term" value="C:cytosol"/>
    <property type="evidence" value="ECO:0007669"/>
    <property type="project" value="TreeGrafter"/>
</dbReference>
<proteinExistence type="predicted"/>
<protein>
    <submittedName>
        <fullName evidence="1">HAD family hydrolase</fullName>
    </submittedName>
</protein>
<evidence type="ECO:0000313" key="1">
    <source>
        <dbReference type="EMBL" id="RUO38401.1"/>
    </source>
</evidence>
<dbReference type="Proteomes" id="UP000286934">
    <property type="component" value="Unassembled WGS sequence"/>
</dbReference>
<accession>A0A432WXD4</accession>
<dbReference type="InterPro" id="IPR050155">
    <property type="entry name" value="HAD-like_hydrolase_sf"/>
</dbReference>
<dbReference type="PANTHER" id="PTHR43434">
    <property type="entry name" value="PHOSPHOGLYCOLATE PHOSPHATASE"/>
    <property type="match status" value="1"/>
</dbReference>
<dbReference type="InterPro" id="IPR036412">
    <property type="entry name" value="HAD-like_sf"/>
</dbReference>
<keyword evidence="1" id="KW-0378">Hydrolase</keyword>
<dbReference type="EMBL" id="PIPP01000001">
    <property type="protein sequence ID" value="RUO38401.1"/>
    <property type="molecule type" value="Genomic_DNA"/>
</dbReference>
<dbReference type="SFLD" id="SFLDS00003">
    <property type="entry name" value="Haloacid_Dehalogenase"/>
    <property type="match status" value="1"/>
</dbReference>
<keyword evidence="2" id="KW-1185">Reference proteome</keyword>
<dbReference type="Gene3D" id="3.40.50.1000">
    <property type="entry name" value="HAD superfamily/HAD-like"/>
    <property type="match status" value="1"/>
</dbReference>
<comment type="caution">
    <text evidence="1">The sequence shown here is derived from an EMBL/GenBank/DDBJ whole genome shotgun (WGS) entry which is preliminary data.</text>
</comment>
<dbReference type="InterPro" id="IPR041492">
    <property type="entry name" value="HAD_2"/>
</dbReference>
<dbReference type="InterPro" id="IPR006439">
    <property type="entry name" value="HAD-SF_hydro_IA"/>
</dbReference>
<dbReference type="Pfam" id="PF13419">
    <property type="entry name" value="HAD_2"/>
    <property type="match status" value="1"/>
</dbReference>
<dbReference type="OrthoDB" id="9782449at2"/>
<dbReference type="PANTHER" id="PTHR43434:SF24">
    <property type="entry name" value="HYDROLASE-RELATED"/>
    <property type="match status" value="1"/>
</dbReference>
<dbReference type="AlphaFoldDB" id="A0A432WXD4"/>
<dbReference type="InterPro" id="IPR023214">
    <property type="entry name" value="HAD_sf"/>
</dbReference>
<dbReference type="Gene3D" id="1.10.150.240">
    <property type="entry name" value="Putative phosphatase, domain 2"/>
    <property type="match status" value="1"/>
</dbReference>
<dbReference type="InterPro" id="IPR023198">
    <property type="entry name" value="PGP-like_dom2"/>
</dbReference>
<gene>
    <name evidence="1" type="ORF">CWE13_01800</name>
</gene>
<dbReference type="GO" id="GO:0006281">
    <property type="term" value="P:DNA repair"/>
    <property type="evidence" value="ECO:0007669"/>
    <property type="project" value="TreeGrafter"/>
</dbReference>
<dbReference type="SUPFAM" id="SSF56784">
    <property type="entry name" value="HAD-like"/>
    <property type="match status" value="1"/>
</dbReference>
<reference evidence="2" key="1">
    <citation type="journal article" date="2018" name="Front. Microbiol.">
        <title>Genome-Based Analysis Reveals the Taxonomy and Diversity of the Family Idiomarinaceae.</title>
        <authorList>
            <person name="Liu Y."/>
            <person name="Lai Q."/>
            <person name="Shao Z."/>
        </authorList>
    </citation>
    <scope>NUCLEOTIDE SEQUENCE [LARGE SCALE GENOMIC DNA]</scope>
    <source>
        <strain evidence="2">AIS</strain>
    </source>
</reference>
<name>A0A432WXD4_9GAMM</name>
<dbReference type="NCBIfam" id="TIGR01549">
    <property type="entry name" value="HAD-SF-IA-v1"/>
    <property type="match status" value="1"/>
</dbReference>
<evidence type="ECO:0000313" key="2">
    <source>
        <dbReference type="Proteomes" id="UP000286934"/>
    </source>
</evidence>
<sequence>MQDQIIAHRFPLVIFDWDGTLMDSVPKIVSCMQKMAQAANLPIPAESAVRDIIGLSLWVALERLFDCHDEIEQQKLIAIYREFYLHKDPTPSPLFPDVVEVLSELTQSGVQLAVATGKARQGLERAWRETNTGNFFLASRCADEANSKPHPQMLNEILAETGYLTEQAIMIGDSRYDLRMANAANMPSLGVSWGVHDHTTLNLEAPLAVLNQITELPSLLRQLETVPAE</sequence>
<dbReference type="NCBIfam" id="TIGR01509">
    <property type="entry name" value="HAD-SF-IA-v3"/>
    <property type="match status" value="1"/>
</dbReference>
<organism evidence="1 2">
    <name type="scientific">Aliidiomarina shirensis</name>
    <dbReference type="NCBI Taxonomy" id="1048642"/>
    <lineage>
        <taxon>Bacteria</taxon>
        <taxon>Pseudomonadati</taxon>
        <taxon>Pseudomonadota</taxon>
        <taxon>Gammaproteobacteria</taxon>
        <taxon>Alteromonadales</taxon>
        <taxon>Idiomarinaceae</taxon>
        <taxon>Aliidiomarina</taxon>
    </lineage>
</organism>
<dbReference type="GO" id="GO:0008967">
    <property type="term" value="F:phosphoglycolate phosphatase activity"/>
    <property type="evidence" value="ECO:0007669"/>
    <property type="project" value="TreeGrafter"/>
</dbReference>
<dbReference type="SFLD" id="SFLDG01129">
    <property type="entry name" value="C1.5:_HAD__Beta-PGM__Phosphata"/>
    <property type="match status" value="1"/>
</dbReference>
<dbReference type="RefSeq" id="WP_126805623.1">
    <property type="nucleotide sequence ID" value="NZ_PIPP01000001.1"/>
</dbReference>